<evidence type="ECO:0000256" key="8">
    <source>
        <dbReference type="RuleBase" id="RU363060"/>
    </source>
</evidence>
<dbReference type="SUPFAM" id="SSF81333">
    <property type="entry name" value="F1F0 ATP synthase subunit C"/>
    <property type="match status" value="2"/>
</dbReference>
<comment type="subcellular location">
    <subcellularLocation>
        <location evidence="1">Membrane</location>
        <topology evidence="1">Multi-pass membrane protein</topology>
    </subcellularLocation>
</comment>
<evidence type="ECO:0000256" key="4">
    <source>
        <dbReference type="ARBA" id="ARBA00022692"/>
    </source>
</evidence>
<dbReference type="InterPro" id="IPR002379">
    <property type="entry name" value="ATPase_proteolipid_c-like_dom"/>
</dbReference>
<accession>A0A1Q2MAM8</accession>
<evidence type="ECO:0000313" key="10">
    <source>
        <dbReference type="EMBL" id="AQQ69741.1"/>
    </source>
</evidence>
<dbReference type="EMBL" id="CP019646">
    <property type="protein sequence ID" value="AQQ69741.1"/>
    <property type="molecule type" value="Genomic_DNA"/>
</dbReference>
<dbReference type="PRINTS" id="PR00122">
    <property type="entry name" value="VACATPASE"/>
</dbReference>
<evidence type="ECO:0000259" key="9">
    <source>
        <dbReference type="Pfam" id="PF00137"/>
    </source>
</evidence>
<dbReference type="RefSeq" id="WP_146682053.1">
    <property type="nucleotide sequence ID" value="NZ_CP019646.1"/>
</dbReference>
<dbReference type="InterPro" id="IPR000245">
    <property type="entry name" value="ATPase_proteolipid_csu"/>
</dbReference>
<keyword evidence="6 8" id="KW-0406">Ion transport</keyword>
<evidence type="ECO:0000256" key="1">
    <source>
        <dbReference type="ARBA" id="ARBA00004141"/>
    </source>
</evidence>
<keyword evidence="7 8" id="KW-0472">Membrane</keyword>
<dbReference type="GO" id="GO:0046961">
    <property type="term" value="F:proton-transporting ATPase activity, rotational mechanism"/>
    <property type="evidence" value="ECO:0007669"/>
    <property type="project" value="InterPro"/>
</dbReference>
<organism evidence="10 11">
    <name type="scientific">Limihaloglobus sulfuriphilus</name>
    <dbReference type="NCBI Taxonomy" id="1851148"/>
    <lineage>
        <taxon>Bacteria</taxon>
        <taxon>Pseudomonadati</taxon>
        <taxon>Planctomycetota</taxon>
        <taxon>Phycisphaerae</taxon>
        <taxon>Sedimentisphaerales</taxon>
        <taxon>Sedimentisphaeraceae</taxon>
        <taxon>Limihaloglobus</taxon>
    </lineage>
</organism>
<dbReference type="KEGG" id="pbas:SMSP2_00072"/>
<dbReference type="Pfam" id="PF00137">
    <property type="entry name" value="ATP-synt_C"/>
    <property type="match status" value="2"/>
</dbReference>
<evidence type="ECO:0000256" key="7">
    <source>
        <dbReference type="ARBA" id="ARBA00023136"/>
    </source>
</evidence>
<proteinExistence type="inferred from homology"/>
<dbReference type="Gene3D" id="1.20.120.610">
    <property type="entry name" value="lithium bound rotor ring of v- atpase"/>
    <property type="match status" value="1"/>
</dbReference>
<dbReference type="CDD" id="cd18179">
    <property type="entry name" value="ATP-synt_Vo_Ao_c_NTPK_rpt1"/>
    <property type="match status" value="1"/>
</dbReference>
<dbReference type="OrthoDB" id="18947at2"/>
<evidence type="ECO:0000256" key="5">
    <source>
        <dbReference type="ARBA" id="ARBA00022989"/>
    </source>
</evidence>
<feature type="domain" description="V-ATPase proteolipid subunit C-like" evidence="9">
    <location>
        <begin position="92"/>
        <end position="152"/>
    </location>
</feature>
<evidence type="ECO:0000256" key="2">
    <source>
        <dbReference type="ARBA" id="ARBA00007296"/>
    </source>
</evidence>
<sequence length="164" mass="16975">MELGLAIAFIGVAISVFLAGTGSSIGIGAAGRAAAGVLTEKPERYVTNLILVALPSTQGIYGLVGAFFIMFNLGAFAGEMVMISWYDGIIILAAGVAMGFSGLFSGIHQGRVCAAGIQMAAKRPEMSIKAGVMYAVMVELYALFGLVIQIVMVLKGVNWAAYTG</sequence>
<dbReference type="NCBIfam" id="NF005124">
    <property type="entry name" value="PRK06558.1"/>
    <property type="match status" value="1"/>
</dbReference>
<reference evidence="11" key="1">
    <citation type="submission" date="2017-02" db="EMBL/GenBank/DDBJ databases">
        <title>Comparative genomics and description of representatives of a novel lineage of planctomycetes thriving in anoxic sediments.</title>
        <authorList>
            <person name="Spring S."/>
            <person name="Bunk B."/>
            <person name="Sproer C."/>
        </authorList>
    </citation>
    <scope>NUCLEOTIDE SEQUENCE [LARGE SCALE GENOMIC DNA]</scope>
    <source>
        <strain evidence="11">SM-Chi-D1</strain>
    </source>
</reference>
<evidence type="ECO:0000313" key="11">
    <source>
        <dbReference type="Proteomes" id="UP000188181"/>
    </source>
</evidence>
<dbReference type="CDD" id="cd18180">
    <property type="entry name" value="ATP-synt_Vo_Ao_c_NTPK_rpt2"/>
    <property type="match status" value="1"/>
</dbReference>
<feature type="domain" description="V-ATPase proteolipid subunit C-like" evidence="9">
    <location>
        <begin position="10"/>
        <end position="69"/>
    </location>
</feature>
<evidence type="ECO:0000256" key="6">
    <source>
        <dbReference type="ARBA" id="ARBA00023065"/>
    </source>
</evidence>
<feature type="transmembrane region" description="Helical" evidence="8">
    <location>
        <begin position="6"/>
        <end position="28"/>
    </location>
</feature>
<dbReference type="PANTHER" id="PTHR10263">
    <property type="entry name" value="V-TYPE PROTON ATPASE PROTEOLIPID SUBUNIT"/>
    <property type="match status" value="1"/>
</dbReference>
<keyword evidence="3 8" id="KW-0813">Transport</keyword>
<feature type="transmembrane region" description="Helical" evidence="8">
    <location>
        <begin position="132"/>
        <end position="154"/>
    </location>
</feature>
<dbReference type="STRING" id="1851148.SMSP2_00072"/>
<name>A0A1Q2MAM8_9BACT</name>
<dbReference type="AlphaFoldDB" id="A0A1Q2MAM8"/>
<keyword evidence="4 8" id="KW-0812">Transmembrane</keyword>
<comment type="similarity">
    <text evidence="2 8">Belongs to the V-ATPase proteolipid subunit family.</text>
</comment>
<dbReference type="InterPro" id="IPR035921">
    <property type="entry name" value="F/V-ATP_Csub_sf"/>
</dbReference>
<feature type="transmembrane region" description="Helical" evidence="8">
    <location>
        <begin position="83"/>
        <end position="104"/>
    </location>
</feature>
<dbReference type="Proteomes" id="UP000188181">
    <property type="component" value="Chromosome"/>
</dbReference>
<keyword evidence="5 8" id="KW-1133">Transmembrane helix</keyword>
<keyword evidence="11" id="KW-1185">Reference proteome</keyword>
<feature type="transmembrane region" description="Helical" evidence="8">
    <location>
        <begin position="49"/>
        <end position="71"/>
    </location>
</feature>
<gene>
    <name evidence="10" type="primary">ntpK</name>
    <name evidence="10" type="ORF">SMSP2_00072</name>
</gene>
<evidence type="ECO:0000256" key="3">
    <source>
        <dbReference type="ARBA" id="ARBA00022448"/>
    </source>
</evidence>
<dbReference type="GO" id="GO:0033179">
    <property type="term" value="C:proton-transporting V-type ATPase, V0 domain"/>
    <property type="evidence" value="ECO:0007669"/>
    <property type="project" value="InterPro"/>
</dbReference>
<protein>
    <submittedName>
        <fullName evidence="10">Sodium ATPase proteolipid component</fullName>
    </submittedName>
</protein>